<dbReference type="Gene3D" id="3.10.450.50">
    <property type="match status" value="1"/>
</dbReference>
<dbReference type="InterPro" id="IPR037401">
    <property type="entry name" value="SnoaL-like"/>
</dbReference>
<dbReference type="SUPFAM" id="SSF54427">
    <property type="entry name" value="NTF2-like"/>
    <property type="match status" value="1"/>
</dbReference>
<dbReference type="PANTHER" id="PTHR34213:SF2">
    <property type="entry name" value="NUCLEAR TRANSPORT FACTOR 2 (NTF2) FAMILY PROTEIN"/>
    <property type="match status" value="1"/>
</dbReference>
<accession>J3NUR8</accession>
<dbReference type="AlphaFoldDB" id="J3NUR8"/>
<feature type="region of interest" description="Disordered" evidence="1">
    <location>
        <begin position="25"/>
        <end position="59"/>
    </location>
</feature>
<dbReference type="EMBL" id="GL385396">
    <property type="protein sequence ID" value="EJT79942.1"/>
    <property type="molecule type" value="Genomic_DNA"/>
</dbReference>
<proteinExistence type="predicted"/>
<reference evidence="3" key="3">
    <citation type="submission" date="2010-09" db="EMBL/GenBank/DDBJ databases">
        <title>Annotation of Gaeumannomyces graminis var. tritici R3-111a-1.</title>
        <authorList>
            <consortium name="The Broad Institute Genome Sequencing Platform"/>
            <person name="Ma L.-J."/>
            <person name="Dead R."/>
            <person name="Young S.K."/>
            <person name="Zeng Q."/>
            <person name="Gargeya S."/>
            <person name="Fitzgerald M."/>
            <person name="Haas B."/>
            <person name="Abouelleil A."/>
            <person name="Alvarado L."/>
            <person name="Arachchi H.M."/>
            <person name="Berlin A."/>
            <person name="Brown A."/>
            <person name="Chapman S.B."/>
            <person name="Chen Z."/>
            <person name="Dunbar C."/>
            <person name="Freedman E."/>
            <person name="Gearin G."/>
            <person name="Gellesch M."/>
            <person name="Goldberg J."/>
            <person name="Griggs A."/>
            <person name="Gujja S."/>
            <person name="Heiman D."/>
            <person name="Howarth C."/>
            <person name="Larson L."/>
            <person name="Lui A."/>
            <person name="MacDonald P.J.P."/>
            <person name="Mehta T."/>
            <person name="Montmayeur A."/>
            <person name="Murphy C."/>
            <person name="Neiman D."/>
            <person name="Pearson M."/>
            <person name="Priest M."/>
            <person name="Roberts A."/>
            <person name="Saif S."/>
            <person name="Shea T."/>
            <person name="Shenoy N."/>
            <person name="Sisk P."/>
            <person name="Stolte C."/>
            <person name="Sykes S."/>
            <person name="Yandava C."/>
            <person name="Wortman J."/>
            <person name="Nusbaum C."/>
            <person name="Birren B."/>
        </authorList>
    </citation>
    <scope>NUCLEOTIDE SEQUENCE</scope>
    <source>
        <strain evidence="3">R3-111a-1</strain>
    </source>
</reference>
<dbReference type="GeneID" id="20345482"/>
<dbReference type="Pfam" id="PF12680">
    <property type="entry name" value="SnoaL_2"/>
    <property type="match status" value="1"/>
</dbReference>
<keyword evidence="5" id="KW-1185">Reference proteome</keyword>
<organism evidence="3">
    <name type="scientific">Gaeumannomyces tritici (strain R3-111a-1)</name>
    <name type="common">Wheat and barley take-all root rot fungus</name>
    <name type="synonym">Gaeumannomyces graminis var. tritici</name>
    <dbReference type="NCBI Taxonomy" id="644352"/>
    <lineage>
        <taxon>Eukaryota</taxon>
        <taxon>Fungi</taxon>
        <taxon>Dikarya</taxon>
        <taxon>Ascomycota</taxon>
        <taxon>Pezizomycotina</taxon>
        <taxon>Sordariomycetes</taxon>
        <taxon>Sordariomycetidae</taxon>
        <taxon>Magnaporthales</taxon>
        <taxon>Magnaporthaceae</taxon>
        <taxon>Gaeumannomyces</taxon>
    </lineage>
</organism>
<evidence type="ECO:0000313" key="5">
    <source>
        <dbReference type="Proteomes" id="UP000006039"/>
    </source>
</evidence>
<evidence type="ECO:0000256" key="1">
    <source>
        <dbReference type="SAM" id="MobiDB-lite"/>
    </source>
</evidence>
<evidence type="ECO:0000313" key="3">
    <source>
        <dbReference type="EMBL" id="EJT79942.1"/>
    </source>
</evidence>
<feature type="compositionally biased region" description="Basic and acidic residues" evidence="1">
    <location>
        <begin position="220"/>
        <end position="240"/>
    </location>
</feature>
<dbReference type="PANTHER" id="PTHR34213">
    <property type="entry name" value="NUCLEAR TRANSPORT FACTOR 2 (NTF2) FAMILY PROTEIN"/>
    <property type="match status" value="1"/>
</dbReference>
<dbReference type="STRING" id="644352.J3NUR8"/>
<protein>
    <recommendedName>
        <fullName evidence="2">SnoaL-like domain-containing protein</fullName>
    </recommendedName>
</protein>
<dbReference type="eggNOG" id="ENOG502S8KX">
    <property type="taxonomic scope" value="Eukaryota"/>
</dbReference>
<gene>
    <name evidence="4" type="primary">20345482</name>
    <name evidence="3" type="ORF">GGTG_05024</name>
</gene>
<dbReference type="EnsemblFungi" id="EJT79942">
    <property type="protein sequence ID" value="EJT79942"/>
    <property type="gene ID" value="GGTG_05024"/>
</dbReference>
<dbReference type="Proteomes" id="UP000006039">
    <property type="component" value="Unassembled WGS sequence"/>
</dbReference>
<feature type="domain" description="SnoaL-like" evidence="2">
    <location>
        <begin position="96"/>
        <end position="180"/>
    </location>
</feature>
<dbReference type="InterPro" id="IPR032710">
    <property type="entry name" value="NTF2-like_dom_sf"/>
</dbReference>
<sequence>MLFGILNCCRYAKPKAPLTSSLFTSTRTMSTGNKPSKSAQAQAAASSNPEPSFSSLGIRNSTINEAPGVQLSPHQKLVVGSVLDLFEGNPTLKHFSLWSPDAVFEDPITSAAGEAKYKAQWYGLPALFSPITLQSHTVVDAGNPVRLETSNKYVVRGIGSAHTISSVVNIHLGDDGKIAKVQDRWNDKLPEGVIMNTFRKINAVTVPMLITVPKTEEEDMKMQAARDKEMQAAKEKEETK</sequence>
<reference evidence="4" key="4">
    <citation type="journal article" date="2015" name="G3 (Bethesda)">
        <title>Genome sequences of three phytopathogenic species of the Magnaporthaceae family of fungi.</title>
        <authorList>
            <person name="Okagaki L.H."/>
            <person name="Nunes C.C."/>
            <person name="Sailsbery J."/>
            <person name="Clay B."/>
            <person name="Brown D."/>
            <person name="John T."/>
            <person name="Oh Y."/>
            <person name="Young N."/>
            <person name="Fitzgerald M."/>
            <person name="Haas B.J."/>
            <person name="Zeng Q."/>
            <person name="Young S."/>
            <person name="Adiconis X."/>
            <person name="Fan L."/>
            <person name="Levin J.Z."/>
            <person name="Mitchell T.K."/>
            <person name="Okubara P.A."/>
            <person name="Farman M.L."/>
            <person name="Kohn L.M."/>
            <person name="Birren B."/>
            <person name="Ma L.-J."/>
            <person name="Dean R.A."/>
        </authorList>
    </citation>
    <scope>NUCLEOTIDE SEQUENCE</scope>
    <source>
        <strain evidence="4">R3-111a-1</strain>
    </source>
</reference>
<dbReference type="OrthoDB" id="2400485at2759"/>
<evidence type="ECO:0000259" key="2">
    <source>
        <dbReference type="Pfam" id="PF12680"/>
    </source>
</evidence>
<reference evidence="3" key="2">
    <citation type="submission" date="2010-07" db="EMBL/GenBank/DDBJ databases">
        <authorList>
            <consortium name="The Broad Institute Genome Sequencing Platform"/>
            <consortium name="Broad Institute Genome Sequencing Center for Infectious Disease"/>
            <person name="Ma L.-J."/>
            <person name="Dead R."/>
            <person name="Young S."/>
            <person name="Zeng Q."/>
            <person name="Koehrsen M."/>
            <person name="Alvarado L."/>
            <person name="Berlin A."/>
            <person name="Chapman S.B."/>
            <person name="Chen Z."/>
            <person name="Freedman E."/>
            <person name="Gellesch M."/>
            <person name="Goldberg J."/>
            <person name="Griggs A."/>
            <person name="Gujja S."/>
            <person name="Heilman E.R."/>
            <person name="Heiman D."/>
            <person name="Hepburn T."/>
            <person name="Howarth C."/>
            <person name="Jen D."/>
            <person name="Larson L."/>
            <person name="Mehta T."/>
            <person name="Neiman D."/>
            <person name="Pearson M."/>
            <person name="Roberts A."/>
            <person name="Saif S."/>
            <person name="Shea T."/>
            <person name="Shenoy N."/>
            <person name="Sisk P."/>
            <person name="Stolte C."/>
            <person name="Sykes S."/>
            <person name="Walk T."/>
            <person name="White J."/>
            <person name="Yandava C."/>
            <person name="Haas B."/>
            <person name="Nusbaum C."/>
            <person name="Birren B."/>
        </authorList>
    </citation>
    <scope>NUCLEOTIDE SEQUENCE</scope>
    <source>
        <strain evidence="3">R3-111a-1</strain>
    </source>
</reference>
<dbReference type="VEuPathDB" id="FungiDB:GGTG_05024"/>
<reference evidence="4" key="5">
    <citation type="submission" date="2018-04" db="UniProtKB">
        <authorList>
            <consortium name="EnsemblFungi"/>
        </authorList>
    </citation>
    <scope>IDENTIFICATION</scope>
    <source>
        <strain evidence="4">R3-111a-1</strain>
    </source>
</reference>
<feature type="region of interest" description="Disordered" evidence="1">
    <location>
        <begin position="218"/>
        <end position="240"/>
    </location>
</feature>
<evidence type="ECO:0000313" key="4">
    <source>
        <dbReference type="EnsemblFungi" id="EJT79942"/>
    </source>
</evidence>
<reference evidence="5" key="1">
    <citation type="submission" date="2010-07" db="EMBL/GenBank/DDBJ databases">
        <title>The genome sequence of Gaeumannomyces graminis var. tritici strain R3-111a-1.</title>
        <authorList>
            <consortium name="The Broad Institute Genome Sequencing Platform"/>
            <person name="Ma L.-J."/>
            <person name="Dead R."/>
            <person name="Young S."/>
            <person name="Zeng Q."/>
            <person name="Koehrsen M."/>
            <person name="Alvarado L."/>
            <person name="Berlin A."/>
            <person name="Chapman S.B."/>
            <person name="Chen Z."/>
            <person name="Freedman E."/>
            <person name="Gellesch M."/>
            <person name="Goldberg J."/>
            <person name="Griggs A."/>
            <person name="Gujja S."/>
            <person name="Heilman E.R."/>
            <person name="Heiman D."/>
            <person name="Hepburn T."/>
            <person name="Howarth C."/>
            <person name="Jen D."/>
            <person name="Larson L."/>
            <person name="Mehta T."/>
            <person name="Neiman D."/>
            <person name="Pearson M."/>
            <person name="Roberts A."/>
            <person name="Saif S."/>
            <person name="Shea T."/>
            <person name="Shenoy N."/>
            <person name="Sisk P."/>
            <person name="Stolte C."/>
            <person name="Sykes S."/>
            <person name="Walk T."/>
            <person name="White J."/>
            <person name="Yandava C."/>
            <person name="Haas B."/>
            <person name="Nusbaum C."/>
            <person name="Birren B."/>
        </authorList>
    </citation>
    <scope>NUCLEOTIDE SEQUENCE [LARGE SCALE GENOMIC DNA]</scope>
    <source>
        <strain evidence="5">R3-111a-1</strain>
    </source>
</reference>
<dbReference type="HOGENOM" id="CLU_092849_2_0_1"/>
<feature type="compositionally biased region" description="Low complexity" evidence="1">
    <location>
        <begin position="33"/>
        <end position="49"/>
    </location>
</feature>
<dbReference type="RefSeq" id="XP_009221087.1">
    <property type="nucleotide sequence ID" value="XM_009222823.1"/>
</dbReference>
<name>J3NUR8_GAET3</name>
<feature type="compositionally biased region" description="Polar residues" evidence="1">
    <location>
        <begin position="50"/>
        <end position="59"/>
    </location>
</feature>